<feature type="compositionally biased region" description="Basic and acidic residues" evidence="1">
    <location>
        <begin position="49"/>
        <end position="61"/>
    </location>
</feature>
<proteinExistence type="predicted"/>
<dbReference type="EMBL" id="KK198760">
    <property type="protein sequence ID" value="KCW58221.1"/>
    <property type="molecule type" value="Genomic_DNA"/>
</dbReference>
<evidence type="ECO:0000313" key="2">
    <source>
        <dbReference type="EMBL" id="KCW58221.1"/>
    </source>
</evidence>
<feature type="region of interest" description="Disordered" evidence="1">
    <location>
        <begin position="1"/>
        <end position="68"/>
    </location>
</feature>
<gene>
    <name evidence="2" type="ORF">EUGRSUZ_H00923</name>
</gene>
<accession>A0A059AX23</accession>
<evidence type="ECO:0000256" key="1">
    <source>
        <dbReference type="SAM" id="MobiDB-lite"/>
    </source>
</evidence>
<sequence>MRQDSRFRYKHLYKQKEKKRKKKKSRRKLKTIHGGELLRGSNVRPFCRGRMDKGLPEHPRQGETSSPSAARRPLFLLAITRILSHLFLLHLLLVKLPHHVHLREAHARLINPRARHSFPFLLNPKGLDFCGS</sequence>
<reference evidence="2" key="1">
    <citation type="submission" date="2013-07" db="EMBL/GenBank/DDBJ databases">
        <title>The genome of Eucalyptus grandis.</title>
        <authorList>
            <person name="Schmutz J."/>
            <person name="Hayes R."/>
            <person name="Myburg A."/>
            <person name="Tuskan G."/>
            <person name="Grattapaglia D."/>
            <person name="Rokhsar D.S."/>
        </authorList>
    </citation>
    <scope>NUCLEOTIDE SEQUENCE</scope>
    <source>
        <tissue evidence="2">Leaf extractions</tissue>
    </source>
</reference>
<name>A0A059AX23_EUCGR</name>
<protein>
    <submittedName>
        <fullName evidence="2">Uncharacterized protein</fullName>
    </submittedName>
</protein>
<dbReference type="AlphaFoldDB" id="A0A059AX23"/>
<feature type="compositionally biased region" description="Basic residues" evidence="1">
    <location>
        <begin position="8"/>
        <end position="31"/>
    </location>
</feature>
<dbReference type="Gramene" id="KCW58221">
    <property type="protein sequence ID" value="KCW58221"/>
    <property type="gene ID" value="EUGRSUZ_H00923"/>
</dbReference>
<dbReference type="InParanoid" id="A0A059AX23"/>
<organism evidence="2">
    <name type="scientific">Eucalyptus grandis</name>
    <name type="common">Flooded gum</name>
    <dbReference type="NCBI Taxonomy" id="71139"/>
    <lineage>
        <taxon>Eukaryota</taxon>
        <taxon>Viridiplantae</taxon>
        <taxon>Streptophyta</taxon>
        <taxon>Embryophyta</taxon>
        <taxon>Tracheophyta</taxon>
        <taxon>Spermatophyta</taxon>
        <taxon>Magnoliopsida</taxon>
        <taxon>eudicotyledons</taxon>
        <taxon>Gunneridae</taxon>
        <taxon>Pentapetalae</taxon>
        <taxon>rosids</taxon>
        <taxon>malvids</taxon>
        <taxon>Myrtales</taxon>
        <taxon>Myrtaceae</taxon>
        <taxon>Myrtoideae</taxon>
        <taxon>Eucalypteae</taxon>
        <taxon>Eucalyptus</taxon>
    </lineage>
</organism>